<dbReference type="Gene3D" id="2.60.120.200">
    <property type="match status" value="5"/>
</dbReference>
<reference evidence="22 23" key="1">
    <citation type="journal article" date="2016" name="Nat. Commun.">
        <title>Extremotolerant tardigrade genome and improved radiotolerance of human cultured cells by tardigrade-unique protein.</title>
        <authorList>
            <person name="Hashimoto T."/>
            <person name="Horikawa D.D."/>
            <person name="Saito Y."/>
            <person name="Kuwahara H."/>
            <person name="Kozuka-Hata H."/>
            <person name="Shin-I T."/>
            <person name="Minakuchi Y."/>
            <person name="Ohishi K."/>
            <person name="Motoyama A."/>
            <person name="Aizu T."/>
            <person name="Enomoto A."/>
            <person name="Kondo K."/>
            <person name="Tanaka S."/>
            <person name="Hara Y."/>
            <person name="Koshikawa S."/>
            <person name="Sagara H."/>
            <person name="Miura T."/>
            <person name="Yokobori S."/>
            <person name="Miyagawa K."/>
            <person name="Suzuki Y."/>
            <person name="Kubo T."/>
            <person name="Oyama M."/>
            <person name="Kohara Y."/>
            <person name="Fujiyama A."/>
            <person name="Arakawa K."/>
            <person name="Katayama T."/>
            <person name="Toyoda A."/>
            <person name="Kunieda T."/>
        </authorList>
    </citation>
    <scope>NUCLEOTIDE SEQUENCE [LARGE SCALE GENOMIC DNA]</scope>
    <source>
        <strain evidence="22 23">YOKOZUNA-1</strain>
    </source>
</reference>
<feature type="domain" description="Laminin EGF-like" evidence="18">
    <location>
        <begin position="1522"/>
        <end position="1571"/>
    </location>
</feature>
<dbReference type="InterPro" id="IPR000742">
    <property type="entry name" value="EGF"/>
</dbReference>
<dbReference type="InterPro" id="IPR008211">
    <property type="entry name" value="Laminin_N"/>
</dbReference>
<feature type="coiled-coil region" evidence="16">
    <location>
        <begin position="2216"/>
        <end position="2243"/>
    </location>
</feature>
<evidence type="ECO:0000256" key="12">
    <source>
        <dbReference type="ARBA" id="ARBA00065619"/>
    </source>
</evidence>
<dbReference type="GO" id="GO:0042995">
    <property type="term" value="C:cell projection"/>
    <property type="evidence" value="ECO:0007669"/>
    <property type="project" value="UniProtKB-SubCell"/>
</dbReference>
<feature type="disulfide bond" evidence="15">
    <location>
        <begin position="491"/>
        <end position="500"/>
    </location>
</feature>
<comment type="subcellular location">
    <subcellularLocation>
        <location evidence="2">Cell projection</location>
    </subcellularLocation>
    <subcellularLocation>
        <location evidence="1">Secreted</location>
        <location evidence="1">Extracellular space</location>
        <location evidence="1">Extracellular matrix</location>
        <location evidence="1">Basement membrane</location>
    </subcellularLocation>
</comment>
<feature type="domain" description="Laminin EGF-like" evidence="18">
    <location>
        <begin position="755"/>
        <end position="804"/>
    </location>
</feature>
<dbReference type="Pfam" id="PF00055">
    <property type="entry name" value="Laminin_N"/>
    <property type="match status" value="1"/>
</dbReference>
<evidence type="ECO:0000256" key="2">
    <source>
        <dbReference type="ARBA" id="ARBA00004316"/>
    </source>
</evidence>
<evidence type="ECO:0000259" key="21">
    <source>
        <dbReference type="PROSITE" id="PS51117"/>
    </source>
</evidence>
<feature type="disulfide bond" evidence="15">
    <location>
        <begin position="919"/>
        <end position="931"/>
    </location>
</feature>
<keyword evidence="23" id="KW-1185">Reference proteome</keyword>
<dbReference type="CDD" id="cd00055">
    <property type="entry name" value="EGF_Lam"/>
    <property type="match status" value="17"/>
</dbReference>
<evidence type="ECO:0000313" key="23">
    <source>
        <dbReference type="Proteomes" id="UP000186922"/>
    </source>
</evidence>
<keyword evidence="7" id="KW-0084">Basement membrane</keyword>
<dbReference type="Gene3D" id="2.10.25.10">
    <property type="entry name" value="Laminin"/>
    <property type="match status" value="15"/>
</dbReference>
<feature type="domain" description="Laminin EGF-like" evidence="18">
    <location>
        <begin position="919"/>
        <end position="965"/>
    </location>
</feature>
<evidence type="ECO:0000259" key="18">
    <source>
        <dbReference type="PROSITE" id="PS50027"/>
    </source>
</evidence>
<dbReference type="Pfam" id="PF00052">
    <property type="entry name" value="Laminin_B"/>
    <property type="match status" value="2"/>
</dbReference>
<evidence type="ECO:0000256" key="8">
    <source>
        <dbReference type="ARBA" id="ARBA00023157"/>
    </source>
</evidence>
<dbReference type="Pfam" id="PF02210">
    <property type="entry name" value="Laminin_G_2"/>
    <property type="match status" value="4"/>
</dbReference>
<feature type="disulfide bond" evidence="15">
    <location>
        <begin position="1035"/>
        <end position="1044"/>
    </location>
</feature>
<evidence type="ECO:0000313" key="22">
    <source>
        <dbReference type="EMBL" id="GAU99874.1"/>
    </source>
</evidence>
<feature type="domain" description="Laminin G" evidence="17">
    <location>
        <begin position="3057"/>
        <end position="3234"/>
    </location>
</feature>
<evidence type="ECO:0000256" key="1">
    <source>
        <dbReference type="ARBA" id="ARBA00004302"/>
    </source>
</evidence>
<feature type="disulfide bond" evidence="15">
    <location>
        <begin position="1160"/>
        <end position="1177"/>
    </location>
</feature>
<dbReference type="FunFam" id="2.60.120.260:FF:000017">
    <property type="entry name" value="Laminin subunit alpha 2"/>
    <property type="match status" value="1"/>
</dbReference>
<dbReference type="GO" id="GO:0008270">
    <property type="term" value="F:zinc ion binding"/>
    <property type="evidence" value="ECO:0007669"/>
    <property type="project" value="UniProtKB-KW"/>
</dbReference>
<dbReference type="OrthoDB" id="8545473at2759"/>
<feature type="disulfide bond" evidence="14">
    <location>
        <begin position="2817"/>
        <end position="2844"/>
    </location>
</feature>
<dbReference type="SMART" id="SM00282">
    <property type="entry name" value="LamG"/>
    <property type="match status" value="5"/>
</dbReference>
<keyword evidence="9" id="KW-0325">Glycoprotein</keyword>
<dbReference type="SMART" id="SM00180">
    <property type="entry name" value="EGF_Lam"/>
    <property type="match status" value="17"/>
</dbReference>
<dbReference type="SUPFAM" id="SSF57196">
    <property type="entry name" value="EGF/Laminin"/>
    <property type="match status" value="13"/>
</dbReference>
<gene>
    <name evidence="22" type="primary">RvY_10813</name>
    <name evidence="22" type="synonym">RvY_10813.1</name>
    <name evidence="22" type="ORF">RvY_10813-1</name>
</gene>
<keyword evidence="13" id="KW-0863">Zinc-finger</keyword>
<feature type="domain" description="Laminin EGF-like" evidence="18">
    <location>
        <begin position="966"/>
        <end position="1013"/>
    </location>
</feature>
<dbReference type="EMBL" id="BDGG01000005">
    <property type="protein sequence ID" value="GAU99874.1"/>
    <property type="molecule type" value="Genomic_DNA"/>
</dbReference>
<dbReference type="PANTHER" id="PTHR10574">
    <property type="entry name" value="NETRIN/LAMININ-RELATED"/>
    <property type="match status" value="1"/>
</dbReference>
<dbReference type="SMART" id="SM00136">
    <property type="entry name" value="LamNT"/>
    <property type="match status" value="1"/>
</dbReference>
<feature type="domain" description="Laminin IV type A" evidence="20">
    <location>
        <begin position="1273"/>
        <end position="1479"/>
    </location>
</feature>
<evidence type="ECO:0000256" key="13">
    <source>
        <dbReference type="PROSITE-ProRule" id="PRU00094"/>
    </source>
</evidence>
<dbReference type="PROSITE" id="PS01248">
    <property type="entry name" value="EGF_LAM_1"/>
    <property type="match status" value="7"/>
</dbReference>
<feature type="domain" description="Laminin EGF-like" evidence="18">
    <location>
        <begin position="1158"/>
        <end position="1203"/>
    </location>
</feature>
<feature type="disulfide bond" evidence="15">
    <location>
        <begin position="940"/>
        <end position="949"/>
    </location>
</feature>
<evidence type="ECO:0000256" key="14">
    <source>
        <dbReference type="PROSITE-ProRule" id="PRU00122"/>
    </source>
</evidence>
<keyword evidence="6" id="KW-0677">Repeat</keyword>
<dbReference type="PANTHER" id="PTHR10574:SF436">
    <property type="entry name" value="LAMININ SUBUNIT ALPHA-2"/>
    <property type="match status" value="1"/>
</dbReference>
<dbReference type="GO" id="GO:0043565">
    <property type="term" value="F:sequence-specific DNA binding"/>
    <property type="evidence" value="ECO:0007669"/>
    <property type="project" value="InterPro"/>
</dbReference>
<dbReference type="InterPro" id="IPR000034">
    <property type="entry name" value="Laminin_IV"/>
</dbReference>
<keyword evidence="3" id="KW-0964">Secreted</keyword>
<dbReference type="PROSITE" id="PS51115">
    <property type="entry name" value="LAMININ_IVA"/>
    <property type="match status" value="2"/>
</dbReference>
<protein>
    <recommendedName>
        <fullName evidence="24">Laminin subunit alpha-2</fullName>
    </recommendedName>
</protein>
<evidence type="ECO:0000256" key="15">
    <source>
        <dbReference type="PROSITE-ProRule" id="PRU00460"/>
    </source>
</evidence>
<feature type="disulfide bond" evidence="15">
    <location>
        <begin position="1065"/>
        <end position="1082"/>
    </location>
</feature>
<comment type="subunit">
    <text evidence="12">Laminin is a complex glycoprotein, consisting of three different polypeptide chains (alpha, beta, gamma), which are bound to each other by disulfide bonds into a cross-shaped molecule comprising one long and three short arms with globules at each end.</text>
</comment>
<dbReference type="FunFam" id="2.10.25.10:FF:000067">
    <property type="entry name" value="Laminin subunit gamma 1"/>
    <property type="match status" value="1"/>
</dbReference>
<proteinExistence type="predicted"/>
<feature type="disulfide bond" evidence="15">
    <location>
        <begin position="1016"/>
        <end position="1033"/>
    </location>
</feature>
<dbReference type="FunFam" id="2.10.25.10:FF:000082">
    <property type="entry name" value="Laminin subunit alpha 1"/>
    <property type="match status" value="1"/>
</dbReference>
<feature type="disulfide bond" evidence="15">
    <location>
        <begin position="1084"/>
        <end position="1093"/>
    </location>
</feature>
<dbReference type="GO" id="GO:0006355">
    <property type="term" value="P:regulation of DNA-templated transcription"/>
    <property type="evidence" value="ECO:0007669"/>
    <property type="project" value="InterPro"/>
</dbReference>
<keyword evidence="4" id="KW-0272">Extracellular matrix</keyword>
<feature type="disulfide bond" evidence="15">
    <location>
        <begin position="966"/>
        <end position="978"/>
    </location>
</feature>
<keyword evidence="13" id="KW-0479">Metal-binding</keyword>
<dbReference type="FunFam" id="2.10.25.10:FF:000130">
    <property type="entry name" value="Laminin subunit beta 1"/>
    <property type="match status" value="1"/>
</dbReference>
<feature type="domain" description="Laminin EGF-like" evidence="18">
    <location>
        <begin position="1063"/>
        <end position="1110"/>
    </location>
</feature>
<evidence type="ECO:0000256" key="9">
    <source>
        <dbReference type="ARBA" id="ARBA00023180"/>
    </source>
</evidence>
<evidence type="ECO:0000256" key="5">
    <source>
        <dbReference type="ARBA" id="ARBA00022729"/>
    </source>
</evidence>
<dbReference type="Pfam" id="PF24973">
    <property type="entry name" value="EGF_LMN_ATRN"/>
    <property type="match status" value="3"/>
</dbReference>
<dbReference type="FunFam" id="2.10.25.10:FF:000224">
    <property type="entry name" value="Usherin"/>
    <property type="match status" value="1"/>
</dbReference>
<dbReference type="InterPro" id="IPR056863">
    <property type="entry name" value="LMN_ATRN_NET-like_EGF"/>
</dbReference>
<dbReference type="Pfam" id="PF00054">
    <property type="entry name" value="Laminin_G_1"/>
    <property type="match status" value="1"/>
</dbReference>
<organism evidence="22 23">
    <name type="scientific">Ramazzottius varieornatus</name>
    <name type="common">Water bear</name>
    <name type="synonym">Tardigrade</name>
    <dbReference type="NCBI Taxonomy" id="947166"/>
    <lineage>
        <taxon>Eukaryota</taxon>
        <taxon>Metazoa</taxon>
        <taxon>Ecdysozoa</taxon>
        <taxon>Tardigrada</taxon>
        <taxon>Eutardigrada</taxon>
        <taxon>Parachela</taxon>
        <taxon>Hypsibioidea</taxon>
        <taxon>Ramazzottiidae</taxon>
        <taxon>Ramazzottius</taxon>
    </lineage>
</organism>
<keyword evidence="5" id="KW-0732">Signal</keyword>
<feature type="disulfide bond" evidence="14">
    <location>
        <begin position="3207"/>
        <end position="3234"/>
    </location>
</feature>
<feature type="domain" description="Laminin EGF-like" evidence="18">
    <location>
        <begin position="1014"/>
        <end position="1062"/>
    </location>
</feature>
<keyword evidence="13" id="KW-0862">Zinc</keyword>
<feature type="disulfide bond" evidence="15">
    <location>
        <begin position="1232"/>
        <end position="1241"/>
    </location>
</feature>
<dbReference type="Gene3D" id="2.170.300.10">
    <property type="entry name" value="Tie2 ligand-binding domain superfamily"/>
    <property type="match status" value="1"/>
</dbReference>
<dbReference type="SUPFAM" id="SSF49899">
    <property type="entry name" value="Concanavalin A-like lectins/glucanases"/>
    <property type="match status" value="5"/>
</dbReference>
<feature type="disulfide bond" evidence="15">
    <location>
        <begin position="1014"/>
        <end position="1026"/>
    </location>
</feature>
<dbReference type="FunFam" id="2.10.25.10:FF:000106">
    <property type="entry name" value="Heparan sulfate proteoglycan 2"/>
    <property type="match status" value="1"/>
</dbReference>
<feature type="domain" description="Laminin EGF-like" evidence="18">
    <location>
        <begin position="348"/>
        <end position="417"/>
    </location>
</feature>
<dbReference type="SMART" id="SM00181">
    <property type="entry name" value="EGF"/>
    <property type="match status" value="14"/>
</dbReference>
<dbReference type="InterPro" id="IPR050440">
    <property type="entry name" value="Laminin/Netrin_ECM"/>
</dbReference>
<dbReference type="STRING" id="947166.A0A1D1VDZ8"/>
<evidence type="ECO:0000256" key="16">
    <source>
        <dbReference type="SAM" id="Coils"/>
    </source>
</evidence>
<keyword evidence="11 15" id="KW-0424">Laminin EGF-like domain</keyword>
<feature type="domain" description="Laminin EGF-like" evidence="18">
    <location>
        <begin position="472"/>
        <end position="520"/>
    </location>
</feature>
<dbReference type="FunFam" id="2.10.25.10:FF:000069">
    <property type="entry name" value="Laminin subunit alpha 1"/>
    <property type="match status" value="1"/>
</dbReference>
<accession>A0A1D1VDZ8</accession>
<feature type="domain" description="Laminin G" evidence="17">
    <location>
        <begin position="2668"/>
        <end position="2844"/>
    </location>
</feature>
<feature type="disulfide bond" evidence="15">
    <location>
        <begin position="921"/>
        <end position="938"/>
    </location>
</feature>
<feature type="domain" description="GATA-type" evidence="19">
    <location>
        <begin position="1235"/>
        <end position="1266"/>
    </location>
</feature>
<dbReference type="InterPro" id="IPR013320">
    <property type="entry name" value="ConA-like_dom_sf"/>
</dbReference>
<dbReference type="Proteomes" id="UP000186922">
    <property type="component" value="Unassembled WGS sequence"/>
</dbReference>
<dbReference type="Pfam" id="PF00053">
    <property type="entry name" value="EGF_laminin"/>
    <property type="match status" value="12"/>
</dbReference>
<feature type="domain" description="Laminin N-terminal" evidence="21">
    <location>
        <begin position="43"/>
        <end position="291"/>
    </location>
</feature>
<feature type="disulfide bond" evidence="15">
    <location>
        <begin position="968"/>
        <end position="985"/>
    </location>
</feature>
<evidence type="ECO:0000259" key="19">
    <source>
        <dbReference type="PROSITE" id="PS50114"/>
    </source>
</evidence>
<evidence type="ECO:0000256" key="4">
    <source>
        <dbReference type="ARBA" id="ARBA00022530"/>
    </source>
</evidence>
<comment type="caution">
    <text evidence="22">The sequence shown here is derived from an EMBL/GenBank/DDBJ whole genome shotgun (WGS) entry which is preliminary data.</text>
</comment>
<dbReference type="CDD" id="cd00110">
    <property type="entry name" value="LamG"/>
    <property type="match status" value="5"/>
</dbReference>
<feature type="disulfide bond" evidence="15">
    <location>
        <begin position="1063"/>
        <end position="1075"/>
    </location>
</feature>
<feature type="domain" description="Laminin G" evidence="17">
    <location>
        <begin position="2886"/>
        <end position="3052"/>
    </location>
</feature>
<comment type="caution">
    <text evidence="15">Lacks conserved residue(s) required for the propagation of feature annotation.</text>
</comment>
<dbReference type="GO" id="GO:0009888">
    <property type="term" value="P:tissue development"/>
    <property type="evidence" value="ECO:0007669"/>
    <property type="project" value="TreeGrafter"/>
</dbReference>
<feature type="disulfide bond" evidence="15">
    <location>
        <begin position="774"/>
        <end position="783"/>
    </location>
</feature>
<feature type="disulfide bond" evidence="15">
    <location>
        <begin position="1158"/>
        <end position="1170"/>
    </location>
</feature>
<feature type="domain" description="Laminin IV type A" evidence="20">
    <location>
        <begin position="541"/>
        <end position="721"/>
    </location>
</feature>
<evidence type="ECO:0000256" key="3">
    <source>
        <dbReference type="ARBA" id="ARBA00022525"/>
    </source>
</evidence>
<dbReference type="FunFam" id="2.10.25.10:FF:000189">
    <property type="entry name" value="Laminin subunit alpha 2"/>
    <property type="match status" value="1"/>
</dbReference>
<dbReference type="PRINTS" id="PR00011">
    <property type="entry name" value="EGFLAMININ"/>
</dbReference>
<feature type="domain" description="Laminin G" evidence="17">
    <location>
        <begin position="2278"/>
        <end position="2472"/>
    </location>
</feature>
<dbReference type="Gene3D" id="2.60.120.260">
    <property type="entry name" value="Galactose-binding domain-like"/>
    <property type="match status" value="1"/>
</dbReference>
<evidence type="ECO:0000256" key="11">
    <source>
        <dbReference type="ARBA" id="ARBA00023292"/>
    </source>
</evidence>
<dbReference type="InterPro" id="IPR002049">
    <property type="entry name" value="LE_dom"/>
</dbReference>
<dbReference type="PROSITE" id="PS50025">
    <property type="entry name" value="LAM_G_DOMAIN"/>
    <property type="match status" value="5"/>
</dbReference>
<dbReference type="PROSITE" id="PS50114">
    <property type="entry name" value="GATA_ZN_FINGER_2"/>
    <property type="match status" value="1"/>
</dbReference>
<evidence type="ECO:0000256" key="6">
    <source>
        <dbReference type="ARBA" id="ARBA00022737"/>
    </source>
</evidence>
<keyword evidence="16" id="KW-0175">Coiled coil</keyword>
<keyword evidence="10" id="KW-0966">Cell projection</keyword>
<evidence type="ECO:0000256" key="10">
    <source>
        <dbReference type="ARBA" id="ARBA00023273"/>
    </source>
</evidence>
<feature type="domain" description="Laminin EGF-like" evidence="18">
    <location>
        <begin position="1204"/>
        <end position="1261"/>
    </location>
</feature>
<evidence type="ECO:0000256" key="7">
    <source>
        <dbReference type="ARBA" id="ARBA00022869"/>
    </source>
</evidence>
<name>A0A1D1VDZ8_RAMVA</name>
<feature type="disulfide bond" evidence="15">
    <location>
        <begin position="987"/>
        <end position="996"/>
    </location>
</feature>
<dbReference type="FunFam" id="2.10.25.10:FF:000033">
    <property type="entry name" value="Laminin subunit alpha 2"/>
    <property type="match status" value="1"/>
</dbReference>
<dbReference type="FunFam" id="2.10.25.10:FF:000580">
    <property type="entry name" value="Wing blister, isoform B"/>
    <property type="match status" value="1"/>
</dbReference>
<dbReference type="GO" id="GO:0009887">
    <property type="term" value="P:animal organ morphogenesis"/>
    <property type="evidence" value="ECO:0007669"/>
    <property type="project" value="TreeGrafter"/>
</dbReference>
<feature type="disulfide bond" evidence="15">
    <location>
        <begin position="1179"/>
        <end position="1188"/>
    </location>
</feature>
<dbReference type="InterPro" id="IPR000679">
    <property type="entry name" value="Znf_GATA"/>
</dbReference>
<dbReference type="InterPro" id="IPR001791">
    <property type="entry name" value="Laminin_G"/>
</dbReference>
<evidence type="ECO:0000259" key="20">
    <source>
        <dbReference type="PROSITE" id="PS51115"/>
    </source>
</evidence>
<dbReference type="PROSITE" id="PS51117">
    <property type="entry name" value="LAMININ_NTER"/>
    <property type="match status" value="1"/>
</dbReference>
<feature type="domain" description="Laminin G" evidence="17">
    <location>
        <begin position="2483"/>
        <end position="2662"/>
    </location>
</feature>
<dbReference type="PROSITE" id="PS50027">
    <property type="entry name" value="EGF_LAM_2"/>
    <property type="match status" value="10"/>
</dbReference>
<feature type="disulfide bond" evidence="15">
    <location>
        <begin position="1541"/>
        <end position="1550"/>
    </location>
</feature>
<evidence type="ECO:0008006" key="24">
    <source>
        <dbReference type="Google" id="ProtNLM"/>
    </source>
</evidence>
<sequence>MEQSGMRILLWTIIAAYVMPPLALLDIASPTDMRKLFFNEDEDQRPLFPVIFNLAAHSRIWTNATCGMERPEVYCRLVEHVLMKPPQCGICDANSADLSQVHVAENAIDGSPRWWQSPTVANGNEYERVTLIIDMRAHYQVAYIIVKVANSPRPAAWELARSLDGVTYKPWQLFARSDSECEELFGMPGTQGRPRYTTDDQVVCSTDYSRIHPLEDGEIQISLINDRPGADGLSQALIDFTTARYVRLRLIKMHTLTADIRAIFPGSSRLEDSSETRRYFYSIKDISIGGQCICFGHARDCPADDEGIARCQCAHNTCGESCERCCPLFNQKPWKAGTANDPAVCEGCQCHGHAAECRYDASVAATHSSLSISGKHEGGGVCVDCQHNTTGTNCERCRDGFFRPLGVDKFNPSGCLPCECQDFGTTGQCIVNEESMIGDLQPGDCVCLEGFAGPKCDHCAPGYRNYPECEPCPCSYAGSRNGEACQGDCQCKDHVEGDRCERCKAGFFNLDANNPQGCTPCFCFGVTDTCQEAGWNMTKIATLDEWILTDSTGSRILYPSYINGTPVIAADDAYELDVFYWLAPKPFRGNKLVSYGGKLDYSITFIKGRGDLTGSYTADVDVILEGNAIRIGKGERFFRESTPHHSSVLLQEQGWHHVSLNGIFGSFVSKEQFMTLLANVEKLMIRGTYHTRQLESRLLMVSLSVADPKSKELVKMPSVEMCECPPGYAGLSCETCTGGHRRVNQTLYNGHCMPCHCHAHATTCDAFTGECRDCLHNTTGSFCEKCTPGYYGDAQSGDPNSCQPCGCPLMTATNNFSPSCVAGRTLSLPDDYICTDCPLGYVGAKCEMCADGYFGNPLVPGNFCQPCVCSGNVDLAAVGNCERLTGKCLKCVGYTEGFSCERCRKGFYGNALQHDCRSCDCSHFGSEHSDCHRNSGQCVCKAGYEGKKCDRCAAGFGQISEGCLPCECDMVGSLSSQCDPVTGQCQCLPGVFGLHCRRCQEGFFGFSDTGCEACACETLGSLNQTCQQDNGQCFCKANVEGRTCDKCQPTFWGITSGRGCESCSCDPLGSISAACDPMNGQCRCRPGVTGRTCSECEVGFFGLTSRGCTKCPVCRIAGQVCDRQTGECICPPLTIGQRCDKCAANSYDYHPLLGCKACNCSAVGSLSSDCDVVTGKCRCKDSYTGKQCDECHFGFFGFPDCKDCGCLVNGTQPDSCKGGQCQCDKSSGQCTCKKNVEGQRCNRCKERSFSLDKENPDGCTTCFCCGKSDRCWQSPYIWKVVTHPGNRVDFTYTPHPGHHHQAIPHLNRTLAMDILPFDVSHVTLPRIHFETPFYWELPWQFLGDKILSYNGRLRFRLDGEYIGSQYQERHGQLASFPLALLQGNYRIILDYKPHSRRYTNNLDEEFEIHFHESKWQNRQNPHFPVTRELLMVAMQNMQHFLIRGNVVALPRWLQIGGLELETAGRGRDTGGRAAIGVEMCDCPAGYNGTSCQSPAAGFYRQHAPDALDHIDHLKLLGQAKPCQCHNHSNECDTESGLCLNCQHSTEGDHCQRCAKGYFGEAHKGQAGSCRRCACPTIEHNYSESCTPFRNVNASDYICDKCQHGFVGEKCEMCDKGYFGHPRQGIPCRACQCNTWGSINQICHVLTGQCQCRGDLQGRDCSKCQVGHVITSSGCVNCMNDYCIRILVDEFTVMDSGLEHFNMSGLSQAPLKRLNRLEERIDRVSLVVQSAIGESASFMDSVFPTLEANFDFDREIRRVMLLANKSATDAISLKERGLSAQKNVNAVCADVPNINERIYQLTEALRSYVMSESSQGSLNVQLILTEAEAILRMIEEGNPKFRNTSAIAEVSAISVTLSEIESLEGGGELVASVRQRYEEIRQRIMEIQRYVENDVSIALRTSRRLTGQTSQKLAKVHETSKILKALDDEVTAAHAQGQLLAQNASKHYQNATKNFESLLLWDADIVPFSFPETFFGANQLGLLSVVLRNDAQTALKTFQQAVHLLQNTSGILENLNPEYRQTIVEPALEHSALLQEKADMLEELFVSAKAEAADPMKAAQAYERIAQAVDDARNASSAADRTVDETFLVVFPRTEDPLTEYAARVMNDSLTLDQAAKTLVDEEVMGLKEILDEESGRLVGVNATNERTGTEMDSIADRLYLLPIDLMDRILDTDDNITEALRSSDNSVATVDRITESMNVELKPMLDQIKDLDKSSLDQTERLVQESKRDIGNLQRSITDLEVTTRNMEDFHKDTAKRIQKLRNVILSAKQAASTLQVSLSTDADGVCKRSYEPPIIPGSANTMTLTYSTSEPGRSALLMYLGNPRSYALERDFMAVEVVDGRVRFIWNVGQDTKVIQHPEKLLPNEASYIQQNTWYKIEVTRVKNTAQLSVLPMTEALKFDPKLINGSTDAGFTRMDLNRSSEMYVGGLPSNIDDIPEIKAKGFFGCLGQIAIDGQQIGLWNYKSGQGCAGCAAGRAAESGDGGTFRFNGMGFASAPQIKRYNNKRYTIALTFRSFDENALLFLCANDKEPQGDFISLELRDGKVAFQFYLGGQNHLLVITSRRFNTGSFVNVRAERFDYYADLRVEDDHIAASLSPNKPDGLELASREMYFGGVPPGFAFQSKYNITYKPFIGCMKDIQVDVTSVDLLSKTVYHVDVEQGCKRRSIRDVSFSNSNGYLKLPGKTLLANASVSFSFATGQSDGLLIASISDNYKNNKNYWTASLQSGKLVLIFNSGSGNTKIQVENKYYDDRVLHTVSLRKRRKRIELRVDDMEIQEEKAASDGSEEILSDVIYVGGAPSNVDLSAIAASARSFVGCVTGLIINGDLIGFEQLQSFDHAAIGRCEFETPQSSLEGPLLPTALALSRQPRHCTPFPKLVKTPEEWRAVSFGGGDDSRVEVFPARKDTKLFNLTMSVRTFREDGILFYAENPAGEQVLMLSMNEGKMILTVVDESPMEIVSPANYSDGKWLTLRLERKQRRIILQLDEGAEEYIKVSKKFVVSLPFFIAGISASVRPPAGIDRTGFRGCVANVTFNDRPINLLEEKSVRGVEACYGNAESAAFFEGNGHALYNENFRPHGKMLIEMEFRTSAISGELLLLFNPVDRSYVSLKFSDGQMVFNISSPGSSFHVIKSVSTKHRLCDGQWHGVKALFADKVMTLDVDDSKVEARREEHLTDMALPENVPLYIGGRPASVPAQFVPKVPNFIGCIRNVDINGQTTKFHNMMTLYNVHLDSCPTAA</sequence>
<feature type="disulfide bond" evidence="14">
    <location>
        <begin position="2635"/>
        <end position="2662"/>
    </location>
</feature>
<dbReference type="SMART" id="SM00281">
    <property type="entry name" value="LamB"/>
    <property type="match status" value="2"/>
</dbReference>
<keyword evidence="8 15" id="KW-1015">Disulfide bond</keyword>
<evidence type="ECO:0000259" key="17">
    <source>
        <dbReference type="PROSITE" id="PS50025"/>
    </source>
</evidence>
<dbReference type="FunFam" id="2.10.25.10:FF:000090">
    <property type="entry name" value="laminin subunit alpha"/>
    <property type="match status" value="1"/>
</dbReference>
<dbReference type="GO" id="GO:0005604">
    <property type="term" value="C:basement membrane"/>
    <property type="evidence" value="ECO:0007669"/>
    <property type="project" value="UniProtKB-SubCell"/>
</dbReference>
<dbReference type="FunFam" id="2.10.25.10:FF:000728">
    <property type="entry name" value="Laminin subunit gamma 1"/>
    <property type="match status" value="1"/>
</dbReference>
<feature type="disulfide bond" evidence="15">
    <location>
        <begin position="385"/>
        <end position="394"/>
    </location>
</feature>